<evidence type="ECO:0000313" key="2">
    <source>
        <dbReference type="EMBL" id="GAE20221.1"/>
    </source>
</evidence>
<keyword evidence="1" id="KW-0812">Transmembrane</keyword>
<dbReference type="EMBL" id="BAIR01000041">
    <property type="protein sequence ID" value="GAE20221.1"/>
    <property type="molecule type" value="Genomic_DNA"/>
</dbReference>
<sequence>MENRNEYSEDVQEILGSSLNPLIKYGLSLFLLTIVAIMLCLYFIEYPDTYQVRVKIRSTAEEKNISYMAYGEVPEESISLLQKEQPISIIVDQNSPKEHKQLIGHLDTIIKSKTSFSYTICIRLSSDKLHSSIREKNGCSPEIQGIAIIEGDRKNFIQRIFVSN</sequence>
<evidence type="ECO:0000313" key="3">
    <source>
        <dbReference type="Proteomes" id="UP000018842"/>
    </source>
</evidence>
<comment type="caution">
    <text evidence="2">The sequence shown here is derived from an EMBL/GenBank/DDBJ whole genome shotgun (WGS) entry which is preliminary data.</text>
</comment>
<accession>W4PK74</accession>
<dbReference type="AlphaFoldDB" id="W4PK74"/>
<protein>
    <submittedName>
        <fullName evidence="2">Uncharacterized protein</fullName>
    </submittedName>
</protein>
<proteinExistence type="predicted"/>
<dbReference type="Proteomes" id="UP000018842">
    <property type="component" value="Unassembled WGS sequence"/>
</dbReference>
<gene>
    <name evidence="2" type="ORF">JCM6294_3383</name>
</gene>
<reference evidence="3" key="1">
    <citation type="journal article" date="2014" name="Genome">
        <title>Draft Genome Sequences of Three Strains of Bacteroides pyogenes Isolated from a Cat and Swine.</title>
        <authorList>
            <person name="Sakamoto M."/>
            <person name="Oshima K."/>
            <person name="Suda W."/>
            <person name="Kitamura K."/>
            <person name="Iida T."/>
            <person name="Hattori M."/>
            <person name="Ohkuma M."/>
        </authorList>
    </citation>
    <scope>NUCLEOTIDE SEQUENCE [LARGE SCALE GENOMIC DNA]</scope>
    <source>
        <strain evidence="3">JCM 6294</strain>
    </source>
</reference>
<feature type="transmembrane region" description="Helical" evidence="1">
    <location>
        <begin position="25"/>
        <end position="44"/>
    </location>
</feature>
<organism evidence="2 3">
    <name type="scientific">Bacteroides pyogenes DSM 20611 = JCM 6294</name>
    <dbReference type="NCBI Taxonomy" id="1121100"/>
    <lineage>
        <taxon>Bacteria</taxon>
        <taxon>Pseudomonadati</taxon>
        <taxon>Bacteroidota</taxon>
        <taxon>Bacteroidia</taxon>
        <taxon>Bacteroidales</taxon>
        <taxon>Bacteroidaceae</taxon>
        <taxon>Bacteroides</taxon>
    </lineage>
</organism>
<keyword evidence="1" id="KW-1133">Transmembrane helix</keyword>
<dbReference type="STRING" id="1121100.GCA_000428105_02581"/>
<keyword evidence="1" id="KW-0472">Membrane</keyword>
<dbReference type="RefSeq" id="WP_034540989.1">
    <property type="nucleotide sequence ID" value="NZ_ATZH01000042.1"/>
</dbReference>
<name>W4PK74_9BACE</name>
<evidence type="ECO:0000256" key="1">
    <source>
        <dbReference type="SAM" id="Phobius"/>
    </source>
</evidence>